<dbReference type="AlphaFoldDB" id="A0A6G9ASL4"/>
<proteinExistence type="predicted"/>
<dbReference type="PROSITE" id="PS50112">
    <property type="entry name" value="PAS"/>
    <property type="match status" value="1"/>
</dbReference>
<accession>A0A6G9ASL4</accession>
<evidence type="ECO:0000313" key="2">
    <source>
        <dbReference type="EMBL" id="QIP15203.1"/>
    </source>
</evidence>
<keyword evidence="3" id="KW-1185">Reference proteome</keyword>
<dbReference type="RefSeq" id="WP_167212801.1">
    <property type="nucleotide sequence ID" value="NZ_CP050063.1"/>
</dbReference>
<sequence>MLTSPILSDDHLLRALLKDSLNGLILYQIVRDETGRPIDFRYQLVNPAAATLLGASQEELIGRSCREVFPQGEELRHYYKLVAISGQNMRVDYQLPHDGRWFEVLITGQAQETLLCFFTDITERVQAEQALIKNLTLLQQTEELAGIGSWDYDRSMDCFFWSEGMYRLFGIESGAPVSLQTYSKSAILADQPVAQRIVEQLTTGSHSFEEVLRIWRHSEVHRIKIKGVVKADGKEQPDWVLGICWDIS</sequence>
<dbReference type="EMBL" id="CP050063">
    <property type="protein sequence ID" value="QIP15203.1"/>
    <property type="molecule type" value="Genomic_DNA"/>
</dbReference>
<feature type="domain" description="PAS" evidence="1">
    <location>
        <begin position="13"/>
        <end position="64"/>
    </location>
</feature>
<dbReference type="SMART" id="SM00091">
    <property type="entry name" value="PAS"/>
    <property type="match status" value="2"/>
</dbReference>
<dbReference type="Gene3D" id="3.30.450.20">
    <property type="entry name" value="PAS domain"/>
    <property type="match status" value="2"/>
</dbReference>
<dbReference type="NCBIfam" id="TIGR00229">
    <property type="entry name" value="sensory_box"/>
    <property type="match status" value="1"/>
</dbReference>
<dbReference type="CDD" id="cd00130">
    <property type="entry name" value="PAS"/>
    <property type="match status" value="1"/>
</dbReference>
<organism evidence="2 3">
    <name type="scientific">Spirosoma aureum</name>
    <dbReference type="NCBI Taxonomy" id="2692134"/>
    <lineage>
        <taxon>Bacteria</taxon>
        <taxon>Pseudomonadati</taxon>
        <taxon>Bacteroidota</taxon>
        <taxon>Cytophagia</taxon>
        <taxon>Cytophagales</taxon>
        <taxon>Cytophagaceae</taxon>
        <taxon>Spirosoma</taxon>
    </lineage>
</organism>
<dbReference type="SUPFAM" id="SSF55785">
    <property type="entry name" value="PYP-like sensor domain (PAS domain)"/>
    <property type="match status" value="2"/>
</dbReference>
<gene>
    <name evidence="2" type="ORF">G8759_22545</name>
</gene>
<dbReference type="KEGG" id="spib:G8759_22545"/>
<dbReference type="InterPro" id="IPR000014">
    <property type="entry name" value="PAS"/>
</dbReference>
<protein>
    <submittedName>
        <fullName evidence="2">PAS domain S-box protein</fullName>
    </submittedName>
</protein>
<dbReference type="Proteomes" id="UP000501802">
    <property type="component" value="Chromosome"/>
</dbReference>
<evidence type="ECO:0000259" key="1">
    <source>
        <dbReference type="PROSITE" id="PS50112"/>
    </source>
</evidence>
<evidence type="ECO:0000313" key="3">
    <source>
        <dbReference type="Proteomes" id="UP000501802"/>
    </source>
</evidence>
<dbReference type="InterPro" id="IPR035965">
    <property type="entry name" value="PAS-like_dom_sf"/>
</dbReference>
<dbReference type="InterPro" id="IPR013656">
    <property type="entry name" value="PAS_4"/>
</dbReference>
<dbReference type="Pfam" id="PF08448">
    <property type="entry name" value="PAS_4"/>
    <property type="match status" value="1"/>
</dbReference>
<name>A0A6G9ASL4_9BACT</name>
<reference evidence="2 3" key="1">
    <citation type="submission" date="2020-03" db="EMBL/GenBank/DDBJ databases">
        <authorList>
            <person name="Kim M.K."/>
        </authorList>
    </citation>
    <scope>NUCLEOTIDE SEQUENCE [LARGE SCALE GENOMIC DNA]</scope>
    <source>
        <strain evidence="2 3">BT328</strain>
    </source>
</reference>